<evidence type="ECO:0000256" key="1">
    <source>
        <dbReference type="ARBA" id="ARBA00022729"/>
    </source>
</evidence>
<dbReference type="AlphaFoldDB" id="A0A135ZYV8"/>
<dbReference type="InterPro" id="IPR037873">
    <property type="entry name" value="BamE-like"/>
</dbReference>
<keyword evidence="3" id="KW-0946">Virion</keyword>
<dbReference type="Proteomes" id="UP000070299">
    <property type="component" value="Unassembled WGS sequence"/>
</dbReference>
<keyword evidence="1" id="KW-0732">Signal</keyword>
<gene>
    <name evidence="3" type="ORF">AX660_17455</name>
</gene>
<name>A0A135ZYV8_9ALTE</name>
<accession>A0A135ZYV8</accession>
<comment type="caution">
    <text evidence="3">The sequence shown here is derived from an EMBL/GenBank/DDBJ whole genome shotgun (WGS) entry which is preliminary data.</text>
</comment>
<dbReference type="Gene3D" id="3.30.1450.10">
    <property type="match status" value="1"/>
</dbReference>
<dbReference type="RefSeq" id="WP_068378209.1">
    <property type="nucleotide sequence ID" value="NZ_LSNE01000007.1"/>
</dbReference>
<dbReference type="STRING" id="1799789.AX660_17455"/>
<evidence type="ECO:0000313" key="4">
    <source>
        <dbReference type="Proteomes" id="UP000070299"/>
    </source>
</evidence>
<protein>
    <submittedName>
        <fullName evidence="3">Cell envelope protein SmpA</fullName>
    </submittedName>
</protein>
<dbReference type="InterPro" id="IPR021534">
    <property type="entry name" value="DUF3192"/>
</dbReference>
<keyword evidence="4" id="KW-1185">Reference proteome</keyword>
<keyword evidence="3" id="KW-0261">Viral envelope protein</keyword>
<evidence type="ECO:0000313" key="3">
    <source>
        <dbReference type="EMBL" id="KXI28166.1"/>
    </source>
</evidence>
<proteinExistence type="predicted"/>
<organism evidence="3 4">
    <name type="scientific">Paraglaciecola hydrolytica</name>
    <dbReference type="NCBI Taxonomy" id="1799789"/>
    <lineage>
        <taxon>Bacteria</taxon>
        <taxon>Pseudomonadati</taxon>
        <taxon>Pseudomonadota</taxon>
        <taxon>Gammaproteobacteria</taxon>
        <taxon>Alteromonadales</taxon>
        <taxon>Alteromonadaceae</taxon>
        <taxon>Paraglaciecola</taxon>
    </lineage>
</organism>
<dbReference type="Pfam" id="PF11399">
    <property type="entry name" value="DUF3192"/>
    <property type="match status" value="1"/>
</dbReference>
<dbReference type="OrthoDB" id="6399368at2"/>
<keyword evidence="2" id="KW-0812">Transmembrane</keyword>
<evidence type="ECO:0000256" key="2">
    <source>
        <dbReference type="SAM" id="Phobius"/>
    </source>
</evidence>
<feature type="transmembrane region" description="Helical" evidence="2">
    <location>
        <begin position="6"/>
        <end position="27"/>
    </location>
</feature>
<dbReference type="EMBL" id="LSNE01000007">
    <property type="protein sequence ID" value="KXI28166.1"/>
    <property type="molecule type" value="Genomic_DNA"/>
</dbReference>
<reference evidence="4" key="1">
    <citation type="submission" date="2016-02" db="EMBL/GenBank/DDBJ databases">
        <authorList>
            <person name="Schultz-Johansen M."/>
            <person name="Glaring M.A."/>
            <person name="Bech P.K."/>
            <person name="Stougaard P."/>
        </authorList>
    </citation>
    <scope>NUCLEOTIDE SEQUENCE [LARGE SCALE GENOMIC DNA]</scope>
    <source>
        <strain evidence="4">S66</strain>
    </source>
</reference>
<sequence>MNNKIAFRIGLGVFAYAIFVVAVLTFYPDKPEDMDWKDREEFNKVQVSKLELGLNKQAILTLLGSPDISEAKRIGEKELQVMFYRTQHKQSDGITTADECTPLLFVNGQLIAWGDSAYQSYIDG</sequence>
<keyword evidence="2" id="KW-1133">Transmembrane helix</keyword>
<keyword evidence="2" id="KW-0472">Membrane</keyword>